<reference evidence="1 2" key="1">
    <citation type="submission" date="2018-09" db="EMBL/GenBank/DDBJ databases">
        <title>Paenibacillus aracenensis nov. sp. isolated from a cave in southern Spain.</title>
        <authorList>
            <person name="Jurado V."/>
            <person name="Gutierrez-Patricio S."/>
            <person name="Gonzalez-Pimentel J.L."/>
            <person name="Miller A.Z."/>
            <person name="Laiz L."/>
            <person name="Saiz-Jimenez C."/>
        </authorList>
    </citation>
    <scope>NUCLEOTIDE SEQUENCE [LARGE SCALE GENOMIC DNA]</scope>
    <source>
        <strain evidence="1 2">DSM 22867</strain>
    </source>
</reference>
<comment type="caution">
    <text evidence="1">The sequence shown here is derived from an EMBL/GenBank/DDBJ whole genome shotgun (WGS) entry which is preliminary data.</text>
</comment>
<gene>
    <name evidence="1" type="ORF">D3P08_18005</name>
</gene>
<dbReference type="OrthoDB" id="2624778at2"/>
<name>A0A3A1V0C6_9BACL</name>
<evidence type="ECO:0000313" key="1">
    <source>
        <dbReference type="EMBL" id="RIX50980.1"/>
    </source>
</evidence>
<dbReference type="AlphaFoldDB" id="A0A3A1V0C6"/>
<accession>A0A3A1V0C6</accession>
<evidence type="ECO:0008006" key="3">
    <source>
        <dbReference type="Google" id="ProtNLM"/>
    </source>
</evidence>
<organism evidence="1 2">
    <name type="scientific">Paenibacillus nanensis</name>
    <dbReference type="NCBI Taxonomy" id="393251"/>
    <lineage>
        <taxon>Bacteria</taxon>
        <taxon>Bacillati</taxon>
        <taxon>Bacillota</taxon>
        <taxon>Bacilli</taxon>
        <taxon>Bacillales</taxon>
        <taxon>Paenibacillaceae</taxon>
        <taxon>Paenibacillus</taxon>
    </lineage>
</organism>
<evidence type="ECO:0000313" key="2">
    <source>
        <dbReference type="Proteomes" id="UP000266482"/>
    </source>
</evidence>
<dbReference type="Proteomes" id="UP000266482">
    <property type="component" value="Unassembled WGS sequence"/>
</dbReference>
<protein>
    <recommendedName>
        <fullName evidence="3">DUF2007 domain-containing protein</fullName>
    </recommendedName>
</protein>
<keyword evidence="2" id="KW-1185">Reference proteome</keyword>
<proteinExistence type="predicted"/>
<dbReference type="EMBL" id="QXQA01000012">
    <property type="protein sequence ID" value="RIX50980.1"/>
    <property type="molecule type" value="Genomic_DNA"/>
</dbReference>
<dbReference type="RefSeq" id="WP_119601097.1">
    <property type="nucleotide sequence ID" value="NZ_QXQA01000012.1"/>
</dbReference>
<sequence length="69" mass="7831">MGLFGNRWVAVRTESGARADDIDRLDAWFKSHGLKSKVTLEGNDVKRVHVRKNDTARAAELMASFDQER</sequence>